<reference evidence="2 3" key="1">
    <citation type="submission" date="2023-02" db="EMBL/GenBank/DDBJ databases">
        <title>LHISI_Scaffold_Assembly.</title>
        <authorList>
            <person name="Stuart O.P."/>
            <person name="Cleave R."/>
            <person name="Magrath M.J.L."/>
            <person name="Mikheyev A.S."/>
        </authorList>
    </citation>
    <scope>NUCLEOTIDE SEQUENCE [LARGE SCALE GENOMIC DNA]</scope>
    <source>
        <strain evidence="2">Daus_M_001</strain>
        <tissue evidence="2">Leg muscle</tissue>
    </source>
</reference>
<organism evidence="2 3">
    <name type="scientific">Dryococelus australis</name>
    <dbReference type="NCBI Taxonomy" id="614101"/>
    <lineage>
        <taxon>Eukaryota</taxon>
        <taxon>Metazoa</taxon>
        <taxon>Ecdysozoa</taxon>
        <taxon>Arthropoda</taxon>
        <taxon>Hexapoda</taxon>
        <taxon>Insecta</taxon>
        <taxon>Pterygota</taxon>
        <taxon>Neoptera</taxon>
        <taxon>Polyneoptera</taxon>
        <taxon>Phasmatodea</taxon>
        <taxon>Verophasmatodea</taxon>
        <taxon>Anareolatae</taxon>
        <taxon>Phasmatidae</taxon>
        <taxon>Eurycanthinae</taxon>
        <taxon>Dryococelus</taxon>
    </lineage>
</organism>
<dbReference type="Proteomes" id="UP001159363">
    <property type="component" value="Chromosome 7"/>
</dbReference>
<keyword evidence="1" id="KW-0732">Signal</keyword>
<evidence type="ECO:0000256" key="1">
    <source>
        <dbReference type="SAM" id="SignalP"/>
    </source>
</evidence>
<accession>A0ABQ9GXN5</accession>
<keyword evidence="3" id="KW-1185">Reference proteome</keyword>
<evidence type="ECO:0000313" key="3">
    <source>
        <dbReference type="Proteomes" id="UP001159363"/>
    </source>
</evidence>
<comment type="caution">
    <text evidence="2">The sequence shown here is derived from an EMBL/GenBank/DDBJ whole genome shotgun (WGS) entry which is preliminary data.</text>
</comment>
<evidence type="ECO:0000313" key="2">
    <source>
        <dbReference type="EMBL" id="KAJ8876775.1"/>
    </source>
</evidence>
<protein>
    <submittedName>
        <fullName evidence="2">Uncharacterized protein</fullName>
    </submittedName>
</protein>
<feature type="signal peptide" evidence="1">
    <location>
        <begin position="1"/>
        <end position="18"/>
    </location>
</feature>
<sequence>MPLGFLGVLPFSPALAFGASPYLPHFTIIVSQGLDVTSHPNLSNHSLLLGWNEKVGETRAPRENPPTSGIVRYDSHLRKSGVIRPGFESGSPWWKASSLTTQSPWPLRRIVYPWDRKNFDVIRRTEYFAAMPRMWLEPSPIRPPRYNRAHSARHRFNEVAEGILGYLIPQEQQQVLQLA</sequence>
<gene>
    <name evidence="2" type="ORF">PR048_021222</name>
</gene>
<name>A0ABQ9GXN5_9NEOP</name>
<feature type="chain" id="PRO_5047483594" evidence="1">
    <location>
        <begin position="19"/>
        <end position="179"/>
    </location>
</feature>
<proteinExistence type="predicted"/>
<dbReference type="EMBL" id="JARBHB010000008">
    <property type="protein sequence ID" value="KAJ8876775.1"/>
    <property type="molecule type" value="Genomic_DNA"/>
</dbReference>